<dbReference type="OrthoDB" id="162641at2759"/>
<keyword evidence="1" id="KW-0812">Transmembrane</keyword>
<dbReference type="Proteomes" id="UP000243217">
    <property type="component" value="Unassembled WGS sequence"/>
</dbReference>
<dbReference type="AlphaFoldDB" id="A0A1V9ZVE1"/>
<sequence>MIQIMRRGLHWNWRTSVALTAVLAVLATSIANFFVIWDVCRNNAFYTILIMLTAIPMAFNTLMPGWAMVEVAGIGHEATIAAFYGTIRDLVTPIATRWHTYMMTSFPADLKLKDDTHTRYQVTYSQIICLSLQLLSVVFVVLLPTQRLPLLHMLQRNELSKVGGIGVIVVYVGLLAVLYEQSLIDY</sequence>
<proteinExistence type="predicted"/>
<evidence type="ECO:0000313" key="2">
    <source>
        <dbReference type="EMBL" id="OQS01986.1"/>
    </source>
</evidence>
<accession>A0A1V9ZVE1</accession>
<keyword evidence="1" id="KW-0472">Membrane</keyword>
<feature type="transmembrane region" description="Helical" evidence="1">
    <location>
        <begin position="12"/>
        <end position="37"/>
    </location>
</feature>
<evidence type="ECO:0000256" key="1">
    <source>
        <dbReference type="SAM" id="Phobius"/>
    </source>
</evidence>
<feature type="transmembrane region" description="Helical" evidence="1">
    <location>
        <begin position="122"/>
        <end position="142"/>
    </location>
</feature>
<evidence type="ECO:0008006" key="4">
    <source>
        <dbReference type="Google" id="ProtNLM"/>
    </source>
</evidence>
<keyword evidence="1" id="KW-1133">Transmembrane helix</keyword>
<gene>
    <name evidence="2" type="ORF">THRCLA_05602</name>
</gene>
<feature type="transmembrane region" description="Helical" evidence="1">
    <location>
        <begin position="162"/>
        <end position="179"/>
    </location>
</feature>
<dbReference type="EMBL" id="JNBS01001304">
    <property type="protein sequence ID" value="OQS01986.1"/>
    <property type="molecule type" value="Genomic_DNA"/>
</dbReference>
<name>A0A1V9ZVE1_9STRA</name>
<evidence type="ECO:0000313" key="3">
    <source>
        <dbReference type="Proteomes" id="UP000243217"/>
    </source>
</evidence>
<comment type="caution">
    <text evidence="2">The sequence shown here is derived from an EMBL/GenBank/DDBJ whole genome shotgun (WGS) entry which is preliminary data.</text>
</comment>
<reference evidence="2 3" key="1">
    <citation type="journal article" date="2014" name="Genome Biol. Evol.">
        <title>The secreted proteins of Achlya hypogyna and Thraustotheca clavata identify the ancestral oomycete secretome and reveal gene acquisitions by horizontal gene transfer.</title>
        <authorList>
            <person name="Misner I."/>
            <person name="Blouin N."/>
            <person name="Leonard G."/>
            <person name="Richards T.A."/>
            <person name="Lane C.E."/>
        </authorList>
    </citation>
    <scope>NUCLEOTIDE SEQUENCE [LARGE SCALE GENOMIC DNA]</scope>
    <source>
        <strain evidence="2 3">ATCC 34112</strain>
    </source>
</reference>
<protein>
    <recommendedName>
        <fullName evidence="4">Transmembrane protein</fullName>
    </recommendedName>
</protein>
<keyword evidence="3" id="KW-1185">Reference proteome</keyword>
<organism evidence="2 3">
    <name type="scientific">Thraustotheca clavata</name>
    <dbReference type="NCBI Taxonomy" id="74557"/>
    <lineage>
        <taxon>Eukaryota</taxon>
        <taxon>Sar</taxon>
        <taxon>Stramenopiles</taxon>
        <taxon>Oomycota</taxon>
        <taxon>Saprolegniomycetes</taxon>
        <taxon>Saprolegniales</taxon>
        <taxon>Achlyaceae</taxon>
        <taxon>Thraustotheca</taxon>
    </lineage>
</organism>
<feature type="transmembrane region" description="Helical" evidence="1">
    <location>
        <begin position="43"/>
        <end position="62"/>
    </location>
</feature>